<dbReference type="Pfam" id="PF07866">
    <property type="entry name" value="DUF1653"/>
    <property type="match status" value="1"/>
</dbReference>
<accession>A0A0N0LYQ0</accession>
<dbReference type="STRING" id="187330.AMS58_06845"/>
<dbReference type="RefSeq" id="WP_054454927.1">
    <property type="nucleotide sequence ID" value="NZ_LHPH01000015.1"/>
</dbReference>
<feature type="domain" description="DUF1653" evidence="1">
    <location>
        <begin position="13"/>
        <end position="74"/>
    </location>
</feature>
<dbReference type="AlphaFoldDB" id="A0A0N0LYQ0"/>
<dbReference type="Gene3D" id="2.30.30.320">
    <property type="entry name" value="DUF1653-like domain"/>
    <property type="match status" value="1"/>
</dbReference>
<evidence type="ECO:0000259" key="1">
    <source>
        <dbReference type="Pfam" id="PF07866"/>
    </source>
</evidence>
<reference evidence="2 3" key="1">
    <citation type="submission" date="2015-08" db="EMBL/GenBank/DDBJ databases">
        <title>Draft Genome Sequence of Pseudoalteromonas porphyrae UCD-SED14.</title>
        <authorList>
            <person name="Coil D.A."/>
            <person name="Jospin G."/>
            <person name="Lee R.D."/>
            <person name="Eisen J.A."/>
        </authorList>
    </citation>
    <scope>NUCLEOTIDE SEQUENCE [LARGE SCALE GENOMIC DNA]</scope>
    <source>
        <strain evidence="2 3">UCD-SED14</strain>
    </source>
</reference>
<evidence type="ECO:0000313" key="2">
    <source>
        <dbReference type="EMBL" id="KPH61988.1"/>
    </source>
</evidence>
<dbReference type="OrthoDB" id="371169at2"/>
<proteinExistence type="predicted"/>
<keyword evidence="3" id="KW-1185">Reference proteome</keyword>
<gene>
    <name evidence="2" type="ORF">ADS77_13645</name>
</gene>
<dbReference type="EMBL" id="LHPH01000015">
    <property type="protein sequence ID" value="KPH61988.1"/>
    <property type="molecule type" value="Genomic_DNA"/>
</dbReference>
<dbReference type="Proteomes" id="UP000037848">
    <property type="component" value="Unassembled WGS sequence"/>
</dbReference>
<name>A0A0N0LYQ0_9GAMM</name>
<dbReference type="PATRIC" id="fig|187330.3.peg.1160"/>
<evidence type="ECO:0000313" key="3">
    <source>
        <dbReference type="Proteomes" id="UP000037848"/>
    </source>
</evidence>
<comment type="caution">
    <text evidence="2">The sequence shown here is derived from an EMBL/GenBank/DDBJ whole genome shotgun (WGS) entry which is preliminary data.</text>
</comment>
<organism evidence="2 3">
    <name type="scientific">Pseudoalteromonas porphyrae</name>
    <dbReference type="NCBI Taxonomy" id="187330"/>
    <lineage>
        <taxon>Bacteria</taxon>
        <taxon>Pseudomonadati</taxon>
        <taxon>Pseudomonadota</taxon>
        <taxon>Gammaproteobacteria</taxon>
        <taxon>Alteromonadales</taxon>
        <taxon>Pseudoalteromonadaceae</taxon>
        <taxon>Pseudoalteromonas</taxon>
    </lineage>
</organism>
<dbReference type="InterPro" id="IPR037135">
    <property type="entry name" value="DUF1653-like_dom_sf"/>
</dbReference>
<dbReference type="InterPro" id="IPR023387">
    <property type="entry name" value="DUF1653-like_dom"/>
</dbReference>
<sequence length="79" mass="9059">MTTAIKPHSLKSGIYQHYKGPKYKVFYAATHSETHEQLVIYQALYGEFGMWARPLSMFLETVEIDGQTIPRFAYLGEAT</sequence>
<protein>
    <recommendedName>
        <fullName evidence="1">DUF1653 domain-containing protein</fullName>
    </recommendedName>
</protein>